<name>A0A1M2UX39_MARNT</name>
<dbReference type="OrthoDB" id="459394at2"/>
<keyword evidence="2" id="KW-1185">Reference proteome</keyword>
<dbReference type="EMBL" id="MPKY01000001">
    <property type="protein sequence ID" value="OJS99842.1"/>
    <property type="molecule type" value="Genomic_DNA"/>
</dbReference>
<proteinExistence type="predicted"/>
<dbReference type="AlphaFoldDB" id="A0A1M2UX39"/>
<protein>
    <recommendedName>
        <fullName evidence="3">DUF4276 family protein</fullName>
    </recommendedName>
</protein>
<gene>
    <name evidence="1" type="ORF">BEE62_06925</name>
</gene>
<accession>A0A1M2UX39</accession>
<evidence type="ECO:0000313" key="1">
    <source>
        <dbReference type="EMBL" id="OJS99842.1"/>
    </source>
</evidence>
<organism evidence="1 2">
    <name type="scientific">Marinobacter nauticus</name>
    <name type="common">Marinobacter hydrocarbonoclasticus</name>
    <name type="synonym">Marinobacter aquaeolei</name>
    <dbReference type="NCBI Taxonomy" id="2743"/>
    <lineage>
        <taxon>Bacteria</taxon>
        <taxon>Pseudomonadati</taxon>
        <taxon>Pseudomonadota</taxon>
        <taxon>Gammaproteobacteria</taxon>
        <taxon>Pseudomonadales</taxon>
        <taxon>Marinobacteraceae</taxon>
        <taxon>Marinobacter</taxon>
    </lineage>
</organism>
<evidence type="ECO:0008006" key="3">
    <source>
        <dbReference type="Google" id="ProtNLM"/>
    </source>
</evidence>
<comment type="caution">
    <text evidence="1">The sequence shown here is derived from an EMBL/GenBank/DDBJ whole genome shotgun (WGS) entry which is preliminary data.</text>
</comment>
<reference evidence="1" key="1">
    <citation type="submission" date="2016-11" db="EMBL/GenBank/DDBJ databases">
        <title>Draft Genome Sequence of Marinobacter hydrocarbonoclasticus strain STW2, a polyaromatic aromatic hydrocarbon degrading and denitrifying bacterium from rhizosphere of Seagrass Enhalus acodoides.</title>
        <authorList>
            <person name="Ling J."/>
            <person name="Dong J."/>
        </authorList>
    </citation>
    <scope>NUCLEOTIDE SEQUENCE [LARGE SCALE GENOMIC DNA]</scope>
    <source>
        <strain evidence="1">STW2</strain>
    </source>
</reference>
<dbReference type="Pfam" id="PF14103">
    <property type="entry name" value="DUF4276"/>
    <property type="match status" value="1"/>
</dbReference>
<dbReference type="Proteomes" id="UP000183986">
    <property type="component" value="Unassembled WGS sequence"/>
</dbReference>
<sequence length="213" mass="23848">MDKRRAGRHTLVTIYIEGGGDAPQLKARCRKAFNKFIQNMGFKGSMPKLVACGSRRNAYEQFCTAVKQGKKAMLLVDSEAPVRREHEFDPWPHLQQREGDGWTAPPSATAADCHLMVECMENWFLADIPALKGYYGSGFKENKLPSTSKGIEKVAKSSVYTGLKEATKITRKGSYSKGDHSFSILEQIDPNKVTEASKWAKQFKDCLALEMHL</sequence>
<evidence type="ECO:0000313" key="2">
    <source>
        <dbReference type="Proteomes" id="UP000183986"/>
    </source>
</evidence>
<dbReference type="InterPro" id="IPR025455">
    <property type="entry name" value="DUF4276"/>
</dbReference>